<organism evidence="2 3">
    <name type="scientific">Fusarium mexicanum</name>
    <dbReference type="NCBI Taxonomy" id="751941"/>
    <lineage>
        <taxon>Eukaryota</taxon>
        <taxon>Fungi</taxon>
        <taxon>Dikarya</taxon>
        <taxon>Ascomycota</taxon>
        <taxon>Pezizomycotina</taxon>
        <taxon>Sordariomycetes</taxon>
        <taxon>Hypocreomycetidae</taxon>
        <taxon>Hypocreales</taxon>
        <taxon>Nectriaceae</taxon>
        <taxon>Fusarium</taxon>
        <taxon>Fusarium fujikuroi species complex</taxon>
    </lineage>
</organism>
<proteinExistence type="predicted"/>
<dbReference type="Proteomes" id="UP000522262">
    <property type="component" value="Unassembled WGS sequence"/>
</dbReference>
<gene>
    <name evidence="2" type="ORF">FMEXI_7656</name>
</gene>
<sequence>MEKAPFSPSPTDTRSVRVWTNMSDPKIPNGLYGLAAQANRPLILNIVLRSHEYDHDFETQLLGCFPKFPIHLLADIYESSTWGRGTVILPNTTDERCEFWSLERRQDHLAKYEQRAFLDVTATFSGWPTIWTNARRELAQRHASMYSSANAVADLGTTRIIHQDMANVIALCEDLRLLNVTYAKYSQILNVPNSKMARINKLRTLSGRRREQGQPIDEAKLKERTELVELENRLQDCQQNLKHQLETSEVNLRQLENLLSLVGCVVVAIQNEL</sequence>
<keyword evidence="3" id="KW-1185">Reference proteome</keyword>
<dbReference type="AlphaFoldDB" id="A0A8H5ITY0"/>
<keyword evidence="1" id="KW-0175">Coiled coil</keyword>
<evidence type="ECO:0000313" key="3">
    <source>
        <dbReference type="Proteomes" id="UP000522262"/>
    </source>
</evidence>
<accession>A0A8H5ITY0</accession>
<dbReference type="EMBL" id="JAAOAM010000172">
    <property type="protein sequence ID" value="KAF5542052.1"/>
    <property type="molecule type" value="Genomic_DNA"/>
</dbReference>
<evidence type="ECO:0000256" key="1">
    <source>
        <dbReference type="SAM" id="Coils"/>
    </source>
</evidence>
<evidence type="ECO:0000313" key="2">
    <source>
        <dbReference type="EMBL" id="KAF5542052.1"/>
    </source>
</evidence>
<reference evidence="2 3" key="1">
    <citation type="submission" date="2020-05" db="EMBL/GenBank/DDBJ databases">
        <title>Identification and distribution of gene clusters putatively required for synthesis of sphingolipid metabolism inhibitors in phylogenetically diverse species of the filamentous fungus Fusarium.</title>
        <authorList>
            <person name="Kim H.-S."/>
            <person name="Busman M."/>
            <person name="Brown D.W."/>
            <person name="Divon H."/>
            <person name="Uhlig S."/>
            <person name="Proctor R.H."/>
        </authorList>
    </citation>
    <scope>NUCLEOTIDE SEQUENCE [LARGE SCALE GENOMIC DNA]</scope>
    <source>
        <strain evidence="2 3">NRRL 53147</strain>
    </source>
</reference>
<name>A0A8H5ITY0_9HYPO</name>
<comment type="caution">
    <text evidence="2">The sequence shown here is derived from an EMBL/GenBank/DDBJ whole genome shotgun (WGS) entry which is preliminary data.</text>
</comment>
<feature type="coiled-coil region" evidence="1">
    <location>
        <begin position="220"/>
        <end position="258"/>
    </location>
</feature>
<protein>
    <submittedName>
        <fullName evidence="2">Uncharacterized protein</fullName>
    </submittedName>
</protein>